<evidence type="ECO:0000313" key="2">
    <source>
        <dbReference type="Proteomes" id="UP000646667"/>
    </source>
</evidence>
<dbReference type="EMBL" id="MN988534">
    <property type="protein sequence ID" value="QIG74025.1"/>
    <property type="molecule type" value="Genomic_DNA"/>
</dbReference>
<organism evidence="1 2">
    <name type="scientific">Rhizobium phage RHph_N34</name>
    <dbReference type="NCBI Taxonomy" id="2509586"/>
    <lineage>
        <taxon>Viruses</taxon>
        <taxon>Duplodnaviria</taxon>
        <taxon>Heunggongvirae</taxon>
        <taxon>Uroviricota</taxon>
        <taxon>Caudoviricetes</taxon>
        <taxon>Pootjesviridae</taxon>
        <taxon>Staniewskivirinae</taxon>
        <taxon>Trinifflemingvirus</taxon>
        <taxon>Trinifflemingvirus N34</taxon>
    </lineage>
</organism>
<dbReference type="Proteomes" id="UP000646667">
    <property type="component" value="Segment"/>
</dbReference>
<keyword evidence="2" id="KW-1185">Reference proteome</keyword>
<sequence length="102" mass="12002">MEKQLRFDLGDRHEYLDALMEGKRIREYQSWRIYHSAVHQSFFLGIRSRGPVETDHEFVEKLSLNDALWLRDHRHVNPHVGVDEYLDHNEVLSSALSSKATA</sequence>
<protein>
    <submittedName>
        <fullName evidence="1">Uncharacterized protein</fullName>
    </submittedName>
</protein>
<reference evidence="1 2" key="1">
    <citation type="submission" date="2020-01" db="EMBL/GenBank/DDBJ databases">
        <title>Patterns of diversity and host range of bacteriophage communities associated with bean-nodulatin bacteria.</title>
        <authorList>
            <person name="Vann Cauwenberghe J."/>
            <person name="Santamaria R.I."/>
            <person name="Bustos P."/>
            <person name="Juarez S."/>
            <person name="Gonzalez V."/>
        </authorList>
    </citation>
    <scope>NUCLEOTIDE SEQUENCE [LARGE SCALE GENOMIC DNA]</scope>
    <source>
        <strain evidence="2">RHph</strain>
    </source>
</reference>
<proteinExistence type="predicted"/>
<accession>A0A7S5UX65</accession>
<name>A0A7S5UX65_9CAUD</name>
<evidence type="ECO:0000313" key="1">
    <source>
        <dbReference type="EMBL" id="QIG74025.1"/>
    </source>
</evidence>
<gene>
    <name evidence="1" type="ORF">EVC06_250</name>
</gene>